<keyword evidence="4" id="KW-1185">Reference proteome</keyword>
<dbReference type="AlphaFoldDB" id="A0AAE0Y3L2"/>
<gene>
    <name evidence="3" type="ORF">RRG08_030625</name>
</gene>
<organism evidence="3 4">
    <name type="scientific">Elysia crispata</name>
    <name type="common">lettuce slug</name>
    <dbReference type="NCBI Taxonomy" id="231223"/>
    <lineage>
        <taxon>Eukaryota</taxon>
        <taxon>Metazoa</taxon>
        <taxon>Spiralia</taxon>
        <taxon>Lophotrochozoa</taxon>
        <taxon>Mollusca</taxon>
        <taxon>Gastropoda</taxon>
        <taxon>Heterobranchia</taxon>
        <taxon>Euthyneura</taxon>
        <taxon>Panpulmonata</taxon>
        <taxon>Sacoglossa</taxon>
        <taxon>Placobranchoidea</taxon>
        <taxon>Plakobranchidae</taxon>
        <taxon>Elysia</taxon>
    </lineage>
</organism>
<proteinExistence type="predicted"/>
<feature type="chain" id="PRO_5042218461" evidence="2">
    <location>
        <begin position="18"/>
        <end position="67"/>
    </location>
</feature>
<protein>
    <submittedName>
        <fullName evidence="3">Uncharacterized protein</fullName>
    </submittedName>
</protein>
<evidence type="ECO:0000313" key="3">
    <source>
        <dbReference type="EMBL" id="KAK3730785.1"/>
    </source>
</evidence>
<evidence type="ECO:0000313" key="4">
    <source>
        <dbReference type="Proteomes" id="UP001283361"/>
    </source>
</evidence>
<evidence type="ECO:0000256" key="2">
    <source>
        <dbReference type="SAM" id="SignalP"/>
    </source>
</evidence>
<keyword evidence="2" id="KW-0732">Signal</keyword>
<accession>A0AAE0Y3L2</accession>
<name>A0AAE0Y3L2_9GAST</name>
<feature type="signal peptide" evidence="2">
    <location>
        <begin position="1"/>
        <end position="17"/>
    </location>
</feature>
<evidence type="ECO:0000256" key="1">
    <source>
        <dbReference type="SAM" id="MobiDB-lite"/>
    </source>
</evidence>
<sequence>MNAYSVLVLALYVIVSATTRVEVSGDLPTIKQGIASRPNWHILTSFRGTRKGSDNEPQCFMSSGGFR</sequence>
<dbReference type="EMBL" id="JAWDGP010007056">
    <property type="protein sequence ID" value="KAK3730785.1"/>
    <property type="molecule type" value="Genomic_DNA"/>
</dbReference>
<reference evidence="3" key="1">
    <citation type="journal article" date="2023" name="G3 (Bethesda)">
        <title>A reference genome for the long-term kleptoplast-retaining sea slug Elysia crispata morphotype clarki.</title>
        <authorList>
            <person name="Eastman K.E."/>
            <person name="Pendleton A.L."/>
            <person name="Shaikh M.A."/>
            <person name="Suttiyut T."/>
            <person name="Ogas R."/>
            <person name="Tomko P."/>
            <person name="Gavelis G."/>
            <person name="Widhalm J.R."/>
            <person name="Wisecaver J.H."/>
        </authorList>
    </citation>
    <scope>NUCLEOTIDE SEQUENCE</scope>
    <source>
        <strain evidence="3">ECLA1</strain>
    </source>
</reference>
<comment type="caution">
    <text evidence="3">The sequence shown here is derived from an EMBL/GenBank/DDBJ whole genome shotgun (WGS) entry which is preliminary data.</text>
</comment>
<dbReference type="Proteomes" id="UP001283361">
    <property type="component" value="Unassembled WGS sequence"/>
</dbReference>
<feature type="region of interest" description="Disordered" evidence="1">
    <location>
        <begin position="47"/>
        <end position="67"/>
    </location>
</feature>